<dbReference type="PANTHER" id="PTHR21272">
    <property type="entry name" value="CATABOLIC 3-DEHYDROQUINASE"/>
    <property type="match status" value="1"/>
</dbReference>
<evidence type="ECO:0000256" key="6">
    <source>
        <dbReference type="ARBA" id="ARBA00012060"/>
    </source>
</evidence>
<keyword evidence="8" id="KW-0028">Amino-acid biosynthesis</keyword>
<dbReference type="Gene3D" id="3.40.50.9100">
    <property type="entry name" value="Dehydroquinase, class II"/>
    <property type="match status" value="1"/>
</dbReference>
<dbReference type="NCBIfam" id="TIGR01088">
    <property type="entry name" value="aroQ"/>
    <property type="match status" value="1"/>
</dbReference>
<dbReference type="NCBIfam" id="NF003804">
    <property type="entry name" value="PRK05395.1-1"/>
    <property type="match status" value="1"/>
</dbReference>
<dbReference type="InterPro" id="IPR001874">
    <property type="entry name" value="DHquinase_II"/>
</dbReference>
<feature type="binding site" evidence="8 10">
    <location>
        <position position="88"/>
    </location>
    <ligand>
        <name>substrate</name>
    </ligand>
</feature>
<comment type="subunit">
    <text evidence="5 8">Homododecamer.</text>
</comment>
<protein>
    <recommendedName>
        <fullName evidence="6 8">3-dehydroquinate dehydratase</fullName>
        <shortName evidence="8">3-dehydroquinase</shortName>
        <ecNumber evidence="6 8">4.2.1.10</ecNumber>
    </recommendedName>
    <alternativeName>
        <fullName evidence="8">Type II DHQase</fullName>
    </alternativeName>
</protein>
<dbReference type="PANTHER" id="PTHR21272:SF3">
    <property type="entry name" value="CATABOLIC 3-DEHYDROQUINASE"/>
    <property type="match status" value="1"/>
</dbReference>
<evidence type="ECO:0000256" key="1">
    <source>
        <dbReference type="ARBA" id="ARBA00001864"/>
    </source>
</evidence>
<comment type="pathway">
    <text evidence="3 8">Metabolic intermediate biosynthesis; chorismate biosynthesis; chorismate from D-erythrose 4-phosphate and phosphoenolpyruvate: step 3/7.</text>
</comment>
<evidence type="ECO:0000256" key="7">
    <source>
        <dbReference type="ARBA" id="ARBA00023239"/>
    </source>
</evidence>
<feature type="active site" description="Proton acceptor" evidence="8 9">
    <location>
        <position position="23"/>
    </location>
</feature>
<evidence type="ECO:0000256" key="2">
    <source>
        <dbReference type="ARBA" id="ARBA00003924"/>
    </source>
</evidence>
<evidence type="ECO:0000313" key="12">
    <source>
        <dbReference type="EMBL" id="RZO75012.1"/>
    </source>
</evidence>
<evidence type="ECO:0000256" key="11">
    <source>
        <dbReference type="PIRSR" id="PIRSR001399-3"/>
    </source>
</evidence>
<evidence type="ECO:0000313" key="13">
    <source>
        <dbReference type="Proteomes" id="UP000320404"/>
    </source>
</evidence>
<comment type="similarity">
    <text evidence="4 8">Belongs to the type-II 3-dehydroquinase family.</text>
</comment>
<accession>A0A520RXN6</accession>
<comment type="catalytic activity">
    <reaction evidence="1 8">
        <text>3-dehydroquinate = 3-dehydroshikimate + H2O</text>
        <dbReference type="Rhea" id="RHEA:21096"/>
        <dbReference type="ChEBI" id="CHEBI:15377"/>
        <dbReference type="ChEBI" id="CHEBI:16630"/>
        <dbReference type="ChEBI" id="CHEBI:32364"/>
        <dbReference type="EC" id="4.2.1.10"/>
    </reaction>
</comment>
<dbReference type="GO" id="GO:0009423">
    <property type="term" value="P:chorismate biosynthetic process"/>
    <property type="evidence" value="ECO:0007669"/>
    <property type="project" value="UniProtKB-UniRule"/>
</dbReference>
<dbReference type="GO" id="GO:0008652">
    <property type="term" value="P:amino acid biosynthetic process"/>
    <property type="evidence" value="ECO:0007669"/>
    <property type="project" value="UniProtKB-KW"/>
</dbReference>
<organism evidence="12 13">
    <name type="scientific">OM182 bacterium</name>
    <dbReference type="NCBI Taxonomy" id="2510334"/>
    <lineage>
        <taxon>Bacteria</taxon>
        <taxon>Pseudomonadati</taxon>
        <taxon>Pseudomonadota</taxon>
        <taxon>Gammaproteobacteria</taxon>
        <taxon>OMG group</taxon>
        <taxon>OM182 clade</taxon>
    </lineage>
</organism>
<evidence type="ECO:0000256" key="10">
    <source>
        <dbReference type="PIRSR" id="PIRSR001399-2"/>
    </source>
</evidence>
<gene>
    <name evidence="8 12" type="primary">aroQ</name>
    <name evidence="12" type="ORF">EVA69_04930</name>
</gene>
<keyword evidence="7 8" id="KW-0456">Lyase</keyword>
<comment type="function">
    <text evidence="2 8">Catalyzes a trans-dehydration via an enolate intermediate.</text>
</comment>
<evidence type="ECO:0000256" key="5">
    <source>
        <dbReference type="ARBA" id="ARBA00011193"/>
    </source>
</evidence>
<dbReference type="EC" id="4.2.1.10" evidence="6 8"/>
<dbReference type="NCBIfam" id="NF003805">
    <property type="entry name" value="PRK05395.1-2"/>
    <property type="match status" value="1"/>
</dbReference>
<evidence type="ECO:0000256" key="4">
    <source>
        <dbReference type="ARBA" id="ARBA00011037"/>
    </source>
</evidence>
<feature type="binding site" evidence="8 10">
    <location>
        <position position="112"/>
    </location>
    <ligand>
        <name>substrate</name>
    </ligand>
</feature>
<feature type="binding site" evidence="8 10">
    <location>
        <begin position="102"/>
        <end position="103"/>
    </location>
    <ligand>
        <name>substrate</name>
    </ligand>
</feature>
<feature type="binding site" evidence="8 10">
    <location>
        <position position="81"/>
    </location>
    <ligand>
        <name>substrate</name>
    </ligand>
</feature>
<sequence>MAKILALHGPNLNLLGQREPHIYGSDSLEDINARLSEQCSSAGHEFDALQSNSEAALIDRIHQARIDGTAFMIVNFGGFTHTSIALRDAMLAAEIPSIEVHLSNLHKREPFRHKSYFADVAIGSIVGLGAQGYELALQAACSRLQA</sequence>
<keyword evidence="8" id="KW-0057">Aromatic amino acid biosynthesis</keyword>
<feature type="site" description="Transition state stabilizer" evidence="8 11">
    <location>
        <position position="18"/>
    </location>
</feature>
<dbReference type="HAMAP" id="MF_00169">
    <property type="entry name" value="AroQ"/>
    <property type="match status" value="1"/>
</dbReference>
<dbReference type="GO" id="GO:0009073">
    <property type="term" value="P:aromatic amino acid family biosynthetic process"/>
    <property type="evidence" value="ECO:0007669"/>
    <property type="project" value="UniProtKB-KW"/>
</dbReference>
<feature type="binding site" evidence="8 10">
    <location>
        <position position="75"/>
    </location>
    <ligand>
        <name>substrate</name>
    </ligand>
</feature>
<dbReference type="InterPro" id="IPR018509">
    <property type="entry name" value="DHquinase_II_CS"/>
</dbReference>
<dbReference type="PIRSF" id="PIRSF001399">
    <property type="entry name" value="DHquinase_II"/>
    <property type="match status" value="1"/>
</dbReference>
<dbReference type="GO" id="GO:0003855">
    <property type="term" value="F:3-dehydroquinate dehydratase activity"/>
    <property type="evidence" value="ECO:0007669"/>
    <property type="project" value="UniProtKB-UniRule"/>
</dbReference>
<evidence type="ECO:0000256" key="8">
    <source>
        <dbReference type="HAMAP-Rule" id="MF_00169"/>
    </source>
</evidence>
<evidence type="ECO:0000256" key="3">
    <source>
        <dbReference type="ARBA" id="ARBA00004902"/>
    </source>
</evidence>
<comment type="caution">
    <text evidence="12">The sequence shown here is derived from an EMBL/GenBank/DDBJ whole genome shotgun (WGS) entry which is preliminary data.</text>
</comment>
<dbReference type="SUPFAM" id="SSF52304">
    <property type="entry name" value="Type II 3-dehydroquinate dehydratase"/>
    <property type="match status" value="1"/>
</dbReference>
<dbReference type="NCBIfam" id="NF003806">
    <property type="entry name" value="PRK05395.1-3"/>
    <property type="match status" value="1"/>
</dbReference>
<dbReference type="CDD" id="cd00466">
    <property type="entry name" value="DHQase_II"/>
    <property type="match status" value="1"/>
</dbReference>
<dbReference type="NCBIfam" id="NF003807">
    <property type="entry name" value="PRK05395.1-4"/>
    <property type="match status" value="1"/>
</dbReference>
<dbReference type="EMBL" id="SHAH01000073">
    <property type="protein sequence ID" value="RZO75012.1"/>
    <property type="molecule type" value="Genomic_DNA"/>
</dbReference>
<dbReference type="InterPro" id="IPR036441">
    <property type="entry name" value="DHquinase_II_sf"/>
</dbReference>
<reference evidence="12 13" key="1">
    <citation type="submission" date="2019-02" db="EMBL/GenBank/DDBJ databases">
        <title>Prokaryotic population dynamics and viral predation in marine succession experiment using metagenomics: the confinement effect.</title>
        <authorList>
            <person name="Haro-Moreno J.M."/>
            <person name="Rodriguez-Valera F."/>
            <person name="Lopez-Perez M."/>
        </authorList>
    </citation>
    <scope>NUCLEOTIDE SEQUENCE [LARGE SCALE GENOMIC DNA]</scope>
    <source>
        <strain evidence="12">MED-G158</strain>
    </source>
</reference>
<dbReference type="AlphaFoldDB" id="A0A520RXN6"/>
<dbReference type="GO" id="GO:0019631">
    <property type="term" value="P:quinate catabolic process"/>
    <property type="evidence" value="ECO:0007669"/>
    <property type="project" value="TreeGrafter"/>
</dbReference>
<dbReference type="Proteomes" id="UP000320404">
    <property type="component" value="Unassembled WGS sequence"/>
</dbReference>
<name>A0A520RXN6_9GAMM</name>
<dbReference type="UniPathway" id="UPA00053">
    <property type="reaction ID" value="UER00086"/>
</dbReference>
<evidence type="ECO:0000256" key="9">
    <source>
        <dbReference type="PIRSR" id="PIRSR001399-1"/>
    </source>
</evidence>
<dbReference type="PROSITE" id="PS01029">
    <property type="entry name" value="DEHYDROQUINASE_II"/>
    <property type="match status" value="1"/>
</dbReference>
<dbReference type="Pfam" id="PF01220">
    <property type="entry name" value="DHquinase_II"/>
    <property type="match status" value="1"/>
</dbReference>
<proteinExistence type="inferred from homology"/>
<feature type="active site" description="Proton donor" evidence="8 9">
    <location>
        <position position="101"/>
    </location>
</feature>